<dbReference type="AlphaFoldDB" id="A0AA96LS96"/>
<dbReference type="PROSITE" id="PS00041">
    <property type="entry name" value="HTH_ARAC_FAMILY_1"/>
    <property type="match status" value="1"/>
</dbReference>
<dbReference type="GO" id="GO:0003700">
    <property type="term" value="F:DNA-binding transcription factor activity"/>
    <property type="evidence" value="ECO:0007669"/>
    <property type="project" value="InterPro"/>
</dbReference>
<dbReference type="Proteomes" id="UP001304650">
    <property type="component" value="Chromosome"/>
</dbReference>
<dbReference type="Gene3D" id="2.60.120.280">
    <property type="entry name" value="Regulatory protein AraC"/>
    <property type="match status" value="1"/>
</dbReference>
<gene>
    <name evidence="6" type="ORF">MJB10_09500</name>
</gene>
<evidence type="ECO:0000313" key="6">
    <source>
        <dbReference type="EMBL" id="WNR46306.1"/>
    </source>
</evidence>
<keyword evidence="2" id="KW-0238">DNA-binding</keyword>
<dbReference type="GO" id="GO:0043565">
    <property type="term" value="F:sequence-specific DNA binding"/>
    <property type="evidence" value="ECO:0007669"/>
    <property type="project" value="InterPro"/>
</dbReference>
<keyword evidence="3" id="KW-0010">Activator</keyword>
<evidence type="ECO:0000256" key="1">
    <source>
        <dbReference type="ARBA" id="ARBA00023015"/>
    </source>
</evidence>
<dbReference type="RefSeq" id="WP_314803960.1">
    <property type="nucleotide sequence ID" value="NZ_CP130319.1"/>
</dbReference>
<protein>
    <submittedName>
        <fullName evidence="6">AraC family transcriptional regulator</fullName>
    </submittedName>
</protein>
<dbReference type="CDD" id="cd06986">
    <property type="entry name" value="cupin_MmsR-like_N"/>
    <property type="match status" value="1"/>
</dbReference>
<evidence type="ECO:0000259" key="5">
    <source>
        <dbReference type="PROSITE" id="PS01124"/>
    </source>
</evidence>
<dbReference type="KEGG" id="proo:MJB10_09500"/>
<dbReference type="PANTHER" id="PTHR46796">
    <property type="entry name" value="HTH-TYPE TRANSCRIPTIONAL ACTIVATOR RHAS-RELATED"/>
    <property type="match status" value="1"/>
</dbReference>
<dbReference type="InterPro" id="IPR009057">
    <property type="entry name" value="Homeodomain-like_sf"/>
</dbReference>
<dbReference type="Gene3D" id="1.10.10.60">
    <property type="entry name" value="Homeodomain-like"/>
    <property type="match status" value="2"/>
</dbReference>
<reference evidence="6" key="1">
    <citation type="submission" date="2022-02" db="EMBL/GenBank/DDBJ databases">
        <title>Paenibacillus sp. MBLB1832 Whole Genome Shotgun Sequencing.</title>
        <authorList>
            <person name="Hwang C.Y."/>
            <person name="Cho E.-S."/>
            <person name="Seo M.-J."/>
        </authorList>
    </citation>
    <scope>NUCLEOTIDE SEQUENCE</scope>
    <source>
        <strain evidence="6">MBLB1832</strain>
    </source>
</reference>
<dbReference type="InterPro" id="IPR018060">
    <property type="entry name" value="HTH_AraC"/>
</dbReference>
<keyword evidence="1" id="KW-0805">Transcription regulation</keyword>
<dbReference type="Pfam" id="PF12833">
    <property type="entry name" value="HTH_18"/>
    <property type="match status" value="1"/>
</dbReference>
<dbReference type="PROSITE" id="PS01124">
    <property type="entry name" value="HTH_ARAC_FAMILY_2"/>
    <property type="match status" value="1"/>
</dbReference>
<dbReference type="InterPro" id="IPR050204">
    <property type="entry name" value="AraC_XylS_family_regulators"/>
</dbReference>
<dbReference type="SUPFAM" id="SSF46689">
    <property type="entry name" value="Homeodomain-like"/>
    <property type="match status" value="2"/>
</dbReference>
<dbReference type="PANTHER" id="PTHR46796:SF12">
    <property type="entry name" value="HTH-TYPE DNA-BINDING TRANSCRIPTIONAL ACTIVATOR EUTR"/>
    <property type="match status" value="1"/>
</dbReference>
<proteinExistence type="predicted"/>
<dbReference type="InterPro" id="IPR003313">
    <property type="entry name" value="AraC-bd"/>
</dbReference>
<name>A0AA96LS96_9BACL</name>
<accession>A0AA96LS96</accession>
<keyword evidence="7" id="KW-1185">Reference proteome</keyword>
<dbReference type="SUPFAM" id="SSF51215">
    <property type="entry name" value="Regulatory protein AraC"/>
    <property type="match status" value="1"/>
</dbReference>
<evidence type="ECO:0000256" key="3">
    <source>
        <dbReference type="ARBA" id="ARBA00023159"/>
    </source>
</evidence>
<dbReference type="Pfam" id="PF02311">
    <property type="entry name" value="AraC_binding"/>
    <property type="match status" value="1"/>
</dbReference>
<sequence length="287" mass="33394">MRENYTTAWSDDSIRFISSPSTFAATNLYYVQEIGHFHTLPGYFTEREGLDSYLIVYIQRGKGKLIYQGHTYTLEARQLFFIHCMPYHQYTADPNDPLELLWVHVYGSSISAYYEQYADQYEPVLPLANERIPELITRTLQIQQQKSAATELLTSQLLVELLTTILLSSQEKDLSESDKPAYIHAIRQTLEQRFSEPISLDQLAQKHAVSKYNMAKRFKQFTGFSPHEYLIGIRMVHAKEKLKYSDMPVSEIAAAVGIHNVSHFINLFRDRTGDTPLVYRKKWQRPR</sequence>
<evidence type="ECO:0000256" key="4">
    <source>
        <dbReference type="ARBA" id="ARBA00023163"/>
    </source>
</evidence>
<evidence type="ECO:0000256" key="2">
    <source>
        <dbReference type="ARBA" id="ARBA00023125"/>
    </source>
</evidence>
<evidence type="ECO:0000313" key="7">
    <source>
        <dbReference type="Proteomes" id="UP001304650"/>
    </source>
</evidence>
<dbReference type="EMBL" id="CP130319">
    <property type="protein sequence ID" value="WNR46306.1"/>
    <property type="molecule type" value="Genomic_DNA"/>
</dbReference>
<dbReference type="InterPro" id="IPR018062">
    <property type="entry name" value="HTH_AraC-typ_CS"/>
</dbReference>
<organism evidence="6 7">
    <name type="scientific">Paenibacillus roseopurpureus</name>
    <dbReference type="NCBI Taxonomy" id="2918901"/>
    <lineage>
        <taxon>Bacteria</taxon>
        <taxon>Bacillati</taxon>
        <taxon>Bacillota</taxon>
        <taxon>Bacilli</taxon>
        <taxon>Bacillales</taxon>
        <taxon>Paenibacillaceae</taxon>
        <taxon>Paenibacillus</taxon>
    </lineage>
</organism>
<dbReference type="InterPro" id="IPR037923">
    <property type="entry name" value="HTH-like"/>
</dbReference>
<keyword evidence="4" id="KW-0804">Transcription</keyword>
<dbReference type="SMART" id="SM00342">
    <property type="entry name" value="HTH_ARAC"/>
    <property type="match status" value="1"/>
</dbReference>
<feature type="domain" description="HTH araC/xylS-type" evidence="5">
    <location>
        <begin position="184"/>
        <end position="282"/>
    </location>
</feature>